<dbReference type="Proteomes" id="UP001211005">
    <property type="component" value="Chromosome"/>
</dbReference>
<feature type="signal peptide" evidence="2">
    <location>
        <begin position="1"/>
        <end position="22"/>
    </location>
</feature>
<evidence type="ECO:0000256" key="1">
    <source>
        <dbReference type="SAM" id="MobiDB-lite"/>
    </source>
</evidence>
<dbReference type="EMBL" id="CP114767">
    <property type="protein sequence ID" value="WBA42583.1"/>
    <property type="molecule type" value="Genomic_DNA"/>
</dbReference>
<name>A0ABY7LQ86_9BACT</name>
<dbReference type="Gene3D" id="3.40.630.10">
    <property type="entry name" value="Zn peptidases"/>
    <property type="match status" value="1"/>
</dbReference>
<keyword evidence="2" id="KW-0732">Signal</keyword>
<feature type="domain" description="Peptidase M28" evidence="3">
    <location>
        <begin position="224"/>
        <end position="427"/>
    </location>
</feature>
<protein>
    <submittedName>
        <fullName evidence="4">M20/M25/M40 family metallo-hydrolase</fullName>
    </submittedName>
</protein>
<gene>
    <name evidence="4" type="ORF">O3303_03260</name>
</gene>
<organism evidence="4 5">
    <name type="scientific">Hymenobacter canadensis</name>
    <dbReference type="NCBI Taxonomy" id="2999067"/>
    <lineage>
        <taxon>Bacteria</taxon>
        <taxon>Pseudomonadati</taxon>
        <taxon>Bacteroidota</taxon>
        <taxon>Cytophagia</taxon>
        <taxon>Cytophagales</taxon>
        <taxon>Hymenobacteraceae</taxon>
        <taxon>Hymenobacter</taxon>
    </lineage>
</organism>
<accession>A0ABY7LQ86</accession>
<dbReference type="Pfam" id="PF04389">
    <property type="entry name" value="Peptidase_M28"/>
    <property type="match status" value="1"/>
</dbReference>
<proteinExistence type="predicted"/>
<dbReference type="PANTHER" id="PTHR12147:SF26">
    <property type="entry name" value="PEPTIDASE M28 DOMAIN-CONTAINING PROTEIN"/>
    <property type="match status" value="1"/>
</dbReference>
<feature type="region of interest" description="Disordered" evidence="1">
    <location>
        <begin position="437"/>
        <end position="458"/>
    </location>
</feature>
<sequence>MRKFPLFVLFPLLLATSSSLYAQKKPVALPASAGVSAATVERVVKALAADDMQGRATGKPGGQKAAQFLATEFQRIGLGMLPGLTSYEQVFPAYESKVAALFVTLNNAPVPKEKALLISSQSHLNWTDTDEPATKVVVVGPDDKVQPYMRDIMRPRENLVVVLHPVHDEEFRRIAGYVSRSAPRLDKAGNPYSSLVIMQALPAAAKVTFKLAANTTTRTVEIRNIVGVLPGKDSARSKEQVVFSAHYDHIGLLPAVAGDSIANGADDDASGTAAVVALAEHFKKKNSNARTLVFVAFTAEEIGGFGSTYFSRQLDPDKVVAMFNIEMIGKPAKFGPNTAFITGFDKSDFGAMLQTNVKGTLFRFEPDPYPEQNLFYRSDNATLARLGVPAHSISTDQIPTDKLYHSVDDEVQSLDLPNMTAVITAVARGAAGIIAGQQTPTRIAPEAPKPAPSTGGSK</sequence>
<evidence type="ECO:0000313" key="5">
    <source>
        <dbReference type="Proteomes" id="UP001211005"/>
    </source>
</evidence>
<dbReference type="PANTHER" id="PTHR12147">
    <property type="entry name" value="METALLOPEPTIDASE M28 FAMILY MEMBER"/>
    <property type="match status" value="1"/>
</dbReference>
<dbReference type="InterPro" id="IPR007484">
    <property type="entry name" value="Peptidase_M28"/>
</dbReference>
<evidence type="ECO:0000313" key="4">
    <source>
        <dbReference type="EMBL" id="WBA42583.1"/>
    </source>
</evidence>
<dbReference type="RefSeq" id="WP_269560636.1">
    <property type="nucleotide sequence ID" value="NZ_CP114767.1"/>
</dbReference>
<dbReference type="InterPro" id="IPR045175">
    <property type="entry name" value="M28_fam"/>
</dbReference>
<reference evidence="4 5" key="1">
    <citation type="submission" date="2022-12" db="EMBL/GenBank/DDBJ databases">
        <title>Hymenobacter canadensis sp. nov. isolated from lake water of the Cambridge Bay, Canada.</title>
        <authorList>
            <person name="Kim W.H."/>
            <person name="Lee Y.M."/>
        </authorList>
    </citation>
    <scope>NUCLEOTIDE SEQUENCE [LARGE SCALE GENOMIC DNA]</scope>
    <source>
        <strain evidence="4 5">PAMC 29467</strain>
    </source>
</reference>
<feature type="chain" id="PRO_5046211714" evidence="2">
    <location>
        <begin position="23"/>
        <end position="458"/>
    </location>
</feature>
<evidence type="ECO:0000256" key="2">
    <source>
        <dbReference type="SAM" id="SignalP"/>
    </source>
</evidence>
<dbReference type="SUPFAM" id="SSF53187">
    <property type="entry name" value="Zn-dependent exopeptidases"/>
    <property type="match status" value="1"/>
</dbReference>
<evidence type="ECO:0000259" key="3">
    <source>
        <dbReference type="Pfam" id="PF04389"/>
    </source>
</evidence>
<keyword evidence="5" id="KW-1185">Reference proteome</keyword>